<dbReference type="Gene3D" id="3.40.50.2300">
    <property type="match status" value="1"/>
</dbReference>
<dbReference type="Proteomes" id="UP000198711">
    <property type="component" value="Unassembled WGS sequence"/>
</dbReference>
<reference evidence="8 9" key="1">
    <citation type="submission" date="2016-10" db="EMBL/GenBank/DDBJ databases">
        <authorList>
            <person name="Varghese N."/>
            <person name="Submissions S."/>
        </authorList>
    </citation>
    <scope>NUCLEOTIDE SEQUENCE [LARGE SCALE GENOMIC DNA]</scope>
    <source>
        <strain evidence="8 9">DSM 25353</strain>
    </source>
</reference>
<sequence length="451" mass="50852">MLLNGQILIIDDEQKLRSLFNRIISLEGYSVAEAHDLLSAKKILQRQQVDVIICDVRLPDGSGVEFVKYIKMQYPAIEMILFTAFVDIADGIQAMKNGAFDYVIKGNDNDKIIPLLGKAIEKVRLQKRLSKLEKEIKMAYGFDNIIGRSPLVMQTISVAKKIAPSDVSVLLLGETGTGKELFARAIHSHSNRADKPFVAINCSAFSKSLLESELFGHKAGAFTGAIKDKVGLLEEAHGGTLFLDEIGEMNIDLQAKLLRVLEQNEFIKVGDTKSVTIDIRVISATNRNLYQEVQAGSFREDLFYRLNVFSIRLPSLLERKGDIPVLAKYFVEVFSKKMNKNIHGMSNSFIEKLQARNWRGNIRELKNIIERAVIMCDEPFLGEEHLSTDFHMPLEYAASIDNALDLESMERQHIHKILHLTKGNKMEAARLLKIGVATLYRKITAYRITNN</sequence>
<dbReference type="CDD" id="cd00009">
    <property type="entry name" value="AAA"/>
    <property type="match status" value="1"/>
</dbReference>
<dbReference type="Gene3D" id="1.10.8.60">
    <property type="match status" value="1"/>
</dbReference>
<dbReference type="InterPro" id="IPR058031">
    <property type="entry name" value="AAA_lid_NorR"/>
</dbReference>
<keyword evidence="5" id="KW-0597">Phosphoprotein</keyword>
<feature type="domain" description="Response regulatory" evidence="7">
    <location>
        <begin position="6"/>
        <end position="120"/>
    </location>
</feature>
<dbReference type="InterPro" id="IPR002197">
    <property type="entry name" value="HTH_Fis"/>
</dbReference>
<dbReference type="InterPro" id="IPR002078">
    <property type="entry name" value="Sigma_54_int"/>
</dbReference>
<evidence type="ECO:0000256" key="2">
    <source>
        <dbReference type="ARBA" id="ARBA00022840"/>
    </source>
</evidence>
<dbReference type="SUPFAM" id="SSF46689">
    <property type="entry name" value="Homeodomain-like"/>
    <property type="match status" value="1"/>
</dbReference>
<dbReference type="Gene3D" id="1.10.10.60">
    <property type="entry name" value="Homeodomain-like"/>
    <property type="match status" value="1"/>
</dbReference>
<dbReference type="InterPro" id="IPR011006">
    <property type="entry name" value="CheY-like_superfamily"/>
</dbReference>
<evidence type="ECO:0000259" key="6">
    <source>
        <dbReference type="PROSITE" id="PS50045"/>
    </source>
</evidence>
<dbReference type="PANTHER" id="PTHR32071:SF121">
    <property type="entry name" value="SIGMA L-DEPENDENT TRANSCRIPTIONAL REGULATOR YQIR-RELATED"/>
    <property type="match status" value="1"/>
</dbReference>
<dbReference type="PROSITE" id="PS50110">
    <property type="entry name" value="RESPONSE_REGULATORY"/>
    <property type="match status" value="1"/>
</dbReference>
<dbReference type="FunFam" id="3.40.50.300:FF:000006">
    <property type="entry name" value="DNA-binding transcriptional regulator NtrC"/>
    <property type="match status" value="1"/>
</dbReference>
<keyword evidence="3" id="KW-0805">Transcription regulation</keyword>
<dbReference type="PROSITE" id="PS00675">
    <property type="entry name" value="SIGMA54_INTERACT_1"/>
    <property type="match status" value="1"/>
</dbReference>
<accession>A0A8X8IGG5</accession>
<keyword evidence="2" id="KW-0067">ATP-binding</keyword>
<dbReference type="GO" id="GO:0005524">
    <property type="term" value="F:ATP binding"/>
    <property type="evidence" value="ECO:0007669"/>
    <property type="project" value="UniProtKB-KW"/>
</dbReference>
<evidence type="ECO:0000256" key="5">
    <source>
        <dbReference type="PROSITE-ProRule" id="PRU00169"/>
    </source>
</evidence>
<dbReference type="SMART" id="SM00382">
    <property type="entry name" value="AAA"/>
    <property type="match status" value="1"/>
</dbReference>
<dbReference type="AlphaFoldDB" id="A0A8X8IGG5"/>
<dbReference type="SUPFAM" id="SSF52172">
    <property type="entry name" value="CheY-like"/>
    <property type="match status" value="1"/>
</dbReference>
<dbReference type="Pfam" id="PF00072">
    <property type="entry name" value="Response_reg"/>
    <property type="match status" value="1"/>
</dbReference>
<comment type="caution">
    <text evidence="8">The sequence shown here is derived from an EMBL/GenBank/DDBJ whole genome shotgun (WGS) entry which is preliminary data.</text>
</comment>
<dbReference type="InterPro" id="IPR009057">
    <property type="entry name" value="Homeodomain-like_sf"/>
</dbReference>
<dbReference type="Pfam" id="PF00158">
    <property type="entry name" value="Sigma54_activat"/>
    <property type="match status" value="1"/>
</dbReference>
<dbReference type="EMBL" id="FNNO01000010">
    <property type="protein sequence ID" value="SDX16729.1"/>
    <property type="molecule type" value="Genomic_DNA"/>
</dbReference>
<feature type="domain" description="Sigma-54 factor interaction" evidence="6">
    <location>
        <begin position="145"/>
        <end position="374"/>
    </location>
</feature>
<evidence type="ECO:0000256" key="3">
    <source>
        <dbReference type="ARBA" id="ARBA00023015"/>
    </source>
</evidence>
<dbReference type="InterPro" id="IPR001789">
    <property type="entry name" value="Sig_transdc_resp-reg_receiver"/>
</dbReference>
<evidence type="ECO:0000313" key="9">
    <source>
        <dbReference type="Proteomes" id="UP000198711"/>
    </source>
</evidence>
<keyword evidence="4" id="KW-0804">Transcription</keyword>
<dbReference type="InterPro" id="IPR027417">
    <property type="entry name" value="P-loop_NTPase"/>
</dbReference>
<dbReference type="RefSeq" id="WP_092724213.1">
    <property type="nucleotide sequence ID" value="NZ_FNNO01000010.1"/>
</dbReference>
<evidence type="ECO:0000259" key="7">
    <source>
        <dbReference type="PROSITE" id="PS50110"/>
    </source>
</evidence>
<dbReference type="Gene3D" id="3.40.50.300">
    <property type="entry name" value="P-loop containing nucleotide triphosphate hydrolases"/>
    <property type="match status" value="1"/>
</dbReference>
<dbReference type="GO" id="GO:0006355">
    <property type="term" value="P:regulation of DNA-templated transcription"/>
    <property type="evidence" value="ECO:0007669"/>
    <property type="project" value="InterPro"/>
</dbReference>
<evidence type="ECO:0000256" key="1">
    <source>
        <dbReference type="ARBA" id="ARBA00022741"/>
    </source>
</evidence>
<dbReference type="InterPro" id="IPR025943">
    <property type="entry name" value="Sigma_54_int_dom_ATP-bd_2"/>
</dbReference>
<gene>
    <name evidence="8" type="ORF">SAMN05444410_11018</name>
</gene>
<dbReference type="PROSITE" id="PS50045">
    <property type="entry name" value="SIGMA54_INTERACT_4"/>
    <property type="match status" value="1"/>
</dbReference>
<keyword evidence="1" id="KW-0547">Nucleotide-binding</keyword>
<dbReference type="CDD" id="cd00156">
    <property type="entry name" value="REC"/>
    <property type="match status" value="1"/>
</dbReference>
<protein>
    <submittedName>
        <fullName evidence="8">Two component, sigma54 specific, transcriptional regulator, Fis family</fullName>
    </submittedName>
</protein>
<evidence type="ECO:0000256" key="4">
    <source>
        <dbReference type="ARBA" id="ARBA00023163"/>
    </source>
</evidence>
<dbReference type="SUPFAM" id="SSF52540">
    <property type="entry name" value="P-loop containing nucleoside triphosphate hydrolases"/>
    <property type="match status" value="1"/>
</dbReference>
<dbReference type="PANTHER" id="PTHR32071">
    <property type="entry name" value="TRANSCRIPTIONAL REGULATORY PROTEIN"/>
    <property type="match status" value="1"/>
</dbReference>
<dbReference type="InterPro" id="IPR025662">
    <property type="entry name" value="Sigma_54_int_dom_ATP-bd_1"/>
</dbReference>
<dbReference type="GO" id="GO:0043565">
    <property type="term" value="F:sequence-specific DNA binding"/>
    <property type="evidence" value="ECO:0007669"/>
    <property type="project" value="InterPro"/>
</dbReference>
<dbReference type="SMART" id="SM00448">
    <property type="entry name" value="REC"/>
    <property type="match status" value="1"/>
</dbReference>
<dbReference type="InterPro" id="IPR003593">
    <property type="entry name" value="AAA+_ATPase"/>
</dbReference>
<dbReference type="GO" id="GO:0000160">
    <property type="term" value="P:phosphorelay signal transduction system"/>
    <property type="evidence" value="ECO:0007669"/>
    <property type="project" value="InterPro"/>
</dbReference>
<keyword evidence="9" id="KW-1185">Reference proteome</keyword>
<evidence type="ECO:0000313" key="8">
    <source>
        <dbReference type="EMBL" id="SDX16729.1"/>
    </source>
</evidence>
<proteinExistence type="predicted"/>
<feature type="modified residue" description="4-aspartylphosphate" evidence="5">
    <location>
        <position position="55"/>
    </location>
</feature>
<dbReference type="Pfam" id="PF25601">
    <property type="entry name" value="AAA_lid_14"/>
    <property type="match status" value="1"/>
</dbReference>
<dbReference type="Pfam" id="PF02954">
    <property type="entry name" value="HTH_8"/>
    <property type="match status" value="1"/>
</dbReference>
<organism evidence="8 9">
    <name type="scientific">Hydrobacter penzbergensis</name>
    <dbReference type="NCBI Taxonomy" id="1235997"/>
    <lineage>
        <taxon>Bacteria</taxon>
        <taxon>Pseudomonadati</taxon>
        <taxon>Bacteroidota</taxon>
        <taxon>Chitinophagia</taxon>
        <taxon>Chitinophagales</taxon>
        <taxon>Chitinophagaceae</taxon>
        <taxon>Hydrobacter</taxon>
    </lineage>
</organism>
<name>A0A8X8IGG5_9BACT</name>
<dbReference type="PROSITE" id="PS00676">
    <property type="entry name" value="SIGMA54_INTERACT_2"/>
    <property type="match status" value="1"/>
</dbReference>